<feature type="compositionally biased region" description="Polar residues" evidence="9">
    <location>
        <begin position="19"/>
        <end position="31"/>
    </location>
</feature>
<evidence type="ECO:0000256" key="1">
    <source>
        <dbReference type="ARBA" id="ARBA00004141"/>
    </source>
</evidence>
<keyword evidence="3" id="KW-0813">Transport</keyword>
<dbReference type="PRINTS" id="PR00171">
    <property type="entry name" value="SUGRTRNSPORT"/>
</dbReference>
<feature type="transmembrane region" description="Helical" evidence="10">
    <location>
        <begin position="302"/>
        <end position="321"/>
    </location>
</feature>
<gene>
    <name evidence="12" type="ORF">PCL_06970</name>
</gene>
<dbReference type="InterPro" id="IPR003663">
    <property type="entry name" value="Sugar/inositol_transpt"/>
</dbReference>
<dbReference type="EMBL" id="LCWV01000032">
    <property type="protein sequence ID" value="PWI65551.1"/>
    <property type="molecule type" value="Genomic_DNA"/>
</dbReference>
<feature type="transmembrane region" description="Helical" evidence="10">
    <location>
        <begin position="1494"/>
        <end position="1516"/>
    </location>
</feature>
<comment type="catalytic activity">
    <reaction evidence="8">
        <text>myo-inositol(out) + H(+)(out) = myo-inositol(in) + H(+)(in)</text>
        <dbReference type="Rhea" id="RHEA:60364"/>
        <dbReference type="ChEBI" id="CHEBI:15378"/>
        <dbReference type="ChEBI" id="CHEBI:17268"/>
    </reaction>
</comment>
<dbReference type="InterPro" id="IPR020846">
    <property type="entry name" value="MFS_dom"/>
</dbReference>
<feature type="transmembrane region" description="Helical" evidence="10">
    <location>
        <begin position="269"/>
        <end position="290"/>
    </location>
</feature>
<feature type="transmembrane region" description="Helical" evidence="10">
    <location>
        <begin position="1094"/>
        <end position="1119"/>
    </location>
</feature>
<feature type="region of interest" description="Disordered" evidence="9">
    <location>
        <begin position="978"/>
        <end position="1015"/>
    </location>
</feature>
<evidence type="ECO:0000256" key="5">
    <source>
        <dbReference type="ARBA" id="ARBA00022989"/>
    </source>
</evidence>
<reference evidence="12 13" key="1">
    <citation type="journal article" date="2016" name="Front. Microbiol.">
        <title>Genome and transcriptome sequences reveal the specific parasitism of the nematophagous Purpureocillium lilacinum 36-1.</title>
        <authorList>
            <person name="Xie J."/>
            <person name="Li S."/>
            <person name="Mo C."/>
            <person name="Xiao X."/>
            <person name="Peng D."/>
            <person name="Wang G."/>
            <person name="Xiao Y."/>
        </authorList>
    </citation>
    <scope>NUCLEOTIDE SEQUENCE [LARGE SCALE GENOMIC DNA]</scope>
    <source>
        <strain evidence="12 13">36-1</strain>
    </source>
</reference>
<feature type="compositionally biased region" description="Pro residues" evidence="9">
    <location>
        <begin position="41"/>
        <end position="52"/>
    </location>
</feature>
<dbReference type="PANTHER" id="PTHR23502">
    <property type="entry name" value="MAJOR FACILITATOR SUPERFAMILY"/>
    <property type="match status" value="1"/>
</dbReference>
<comment type="subcellular location">
    <subcellularLocation>
        <location evidence="1">Membrane</location>
        <topology evidence="1">Multi-pass membrane protein</topology>
    </subcellularLocation>
</comment>
<dbReference type="SUPFAM" id="SSF103473">
    <property type="entry name" value="MFS general substrate transporter"/>
    <property type="match status" value="2"/>
</dbReference>
<feature type="transmembrane region" description="Helical" evidence="10">
    <location>
        <begin position="1157"/>
        <end position="1175"/>
    </location>
</feature>
<feature type="region of interest" description="Disordered" evidence="9">
    <location>
        <begin position="620"/>
        <end position="642"/>
    </location>
</feature>
<dbReference type="NCBIfam" id="TIGR00879">
    <property type="entry name" value="SP"/>
    <property type="match status" value="1"/>
</dbReference>
<dbReference type="InterPro" id="IPR005828">
    <property type="entry name" value="MFS_sugar_transport-like"/>
</dbReference>
<sequence length="1577" mass="170450">MKGSGDNYRSPTAFPRGSCNATLSWPKTASTDEGPWIGGVPPQPPSVAPTPVPTVRSPTTSTPHALCATPGPADYAFDAEARARSIMDASQAPLMAGEPRDDDPDHDADHDAVQLGSTRPEDKAPEAGYGVFVLALTFAAGISGLLFGCKYRLYDTGVISATLVSIGTSLSGRPLTSLDKSIITSSTSLFALLASPLSSVLADRLGRKRVILYADVLFIVGALLQAVCSSVLVMVAGRCIVGAGVGAASFVVPLYIAEVAPASHRGRLVTMNVLFITMGQMVAYVIGWLLSTYADEGTGWRWMVGLGALPAALQAAVVVFMPETPRWLVKVGRVSAARLVIERVNGGEAASGQHADIIIREIEMEAQQEQEARRLRAHQRAGPWKWLGAWQALLSEGKNRRALAIACLLQGLQQLCGFNSLMYFSATIFMLVGFESPTLTSLVVAVTNFFFTLAALGLIDRIGRRRILLCSIPFMIMGLLFAAFGFSFLSLDQTAAAGDGNQGHPGAASLVLISIMIYVAAFALGLGNVPWMQSELFPLAVRSLGSGVATATNWGANFAIGLTFLPMMDALTPSWTFVVYAGVCAAGYWLVWRIYPETAGLSLEEATALLEHGWGHGDRHVGTNDDDAQQQTTRDKAGPRCGLPGPAAALSSRGFVTAESAASSRVATTPQCRHHKPPAAAPFIISQRNWRLALLQGSFPPVHTTHSIPTSLTKRHRNGDDDHCTYALTGSRNGVPPHPFFFMLVSASASDSAGRWGASPSIKPRGASRTHAHAPMHAEATMPPPVRRFAQRLRVLHDDKSASQTRDKTHQRDGVERLPEVRAARTSLSADSPRTTWESSQTRCSNDGSTNEWCTQGTRSNTDAAPSTDRAAHTPRLKANLREQTRPGSYGYKSLLGPPPPLCHFRLFSPSSARSIDLQPPLNGCLEAQQRVATAQEQRSAFQTATMPMDVVDQELSTAAEAASPERYRRRASNEIERVLSASSASTESESRRGSLSRRQMSRVSTANDLERHPTALSRIATQRTQHNATVGSEGRISRRSVVSKPLPPFGAGKPYPPPLPEREEYVVEFDGPHDPLHSQNWPLRKKILTAAMLGYTTMTSAFTSSIFSSATSVVAAQYGVGTEVGLLGTTFYVLGFAFGPTLWAPLSELRGRRLPLVVSMFGFSLFSIACATGKDIQTILICRFFSGFFGACPLAVVAAVFSDMFDNRTRGIAVTLFSMAVFTGPLLAPFIGGFITYSYLGWRWTEYLASIMGFAAFILDFLFLEETYPPVILISKAAELRRRTRNWGIHAKQEEIEVDFGELVRKNFSRPLRLLFTEPIILLLSIYMSFIYGLLYLFLTAYPIVFVGVHGFNAGQSGLTFFGMICGQLLAGASVIAQQPWYMRKLAANNGVPVPEWRLPNVMAGGISFAIGIFWFGWTGYNPNIHWIVPALSGLCTGFGLMSIFLQALNYLVDAYLMFAASAIAGNTFMRSLCGAGFPLFARQMFEGMGIQWASTLLGCVAVVLAPIPFVFYYYGARIRQKSAYAPTFSAPADPVDEESEESNADGAAEKRGEDAAAMANAPRRASDEDGPAQTA</sequence>
<feature type="transmembrane region" description="Helical" evidence="10">
    <location>
        <begin position="127"/>
        <end position="146"/>
    </location>
</feature>
<feature type="compositionally biased region" description="Basic and acidic residues" evidence="9">
    <location>
        <begin position="797"/>
        <end position="823"/>
    </location>
</feature>
<dbReference type="GO" id="GO:0022857">
    <property type="term" value="F:transmembrane transporter activity"/>
    <property type="evidence" value="ECO:0007669"/>
    <property type="project" value="InterPro"/>
</dbReference>
<evidence type="ECO:0000256" key="7">
    <source>
        <dbReference type="ARBA" id="ARBA00023180"/>
    </source>
</evidence>
<dbReference type="FunFam" id="1.20.1250.20:FF:000073">
    <property type="entry name" value="MFS myo-inositol transporter, putative"/>
    <property type="match status" value="1"/>
</dbReference>
<feature type="transmembrane region" description="Helical" evidence="10">
    <location>
        <begin position="210"/>
        <end position="234"/>
    </location>
</feature>
<dbReference type="GO" id="GO:0005886">
    <property type="term" value="C:plasma membrane"/>
    <property type="evidence" value="ECO:0007669"/>
    <property type="project" value="TreeGrafter"/>
</dbReference>
<accession>A0A2U3DTH2</accession>
<dbReference type="Pfam" id="PF07690">
    <property type="entry name" value="MFS_1"/>
    <property type="match status" value="1"/>
</dbReference>
<keyword evidence="5 10" id="KW-1133">Transmembrane helix</keyword>
<keyword evidence="4 10" id="KW-0812">Transmembrane</keyword>
<feature type="transmembrane region" description="Helical" evidence="10">
    <location>
        <begin position="1360"/>
        <end position="1379"/>
    </location>
</feature>
<feature type="transmembrane region" description="Helical" evidence="10">
    <location>
        <begin position="1125"/>
        <end position="1145"/>
    </location>
</feature>
<feature type="transmembrane region" description="Helical" evidence="10">
    <location>
        <begin position="438"/>
        <end position="459"/>
    </location>
</feature>
<feature type="domain" description="Major facilitator superfamily (MFS) profile" evidence="11">
    <location>
        <begin position="136"/>
        <end position="599"/>
    </location>
</feature>
<feature type="compositionally biased region" description="Polar residues" evidence="9">
    <location>
        <begin position="826"/>
        <end position="865"/>
    </location>
</feature>
<dbReference type="CDD" id="cd17323">
    <property type="entry name" value="MFS_Tpo1_MDR_like"/>
    <property type="match status" value="1"/>
</dbReference>
<evidence type="ECO:0000256" key="10">
    <source>
        <dbReference type="SAM" id="Phobius"/>
    </source>
</evidence>
<evidence type="ECO:0000256" key="4">
    <source>
        <dbReference type="ARBA" id="ARBA00022692"/>
    </source>
</evidence>
<feature type="transmembrane region" description="Helical" evidence="10">
    <location>
        <begin position="1400"/>
        <end position="1422"/>
    </location>
</feature>
<feature type="transmembrane region" description="Helical" evidence="10">
    <location>
        <begin position="240"/>
        <end position="257"/>
    </location>
</feature>
<feature type="transmembrane region" description="Helical" evidence="10">
    <location>
        <begin position="403"/>
        <end position="432"/>
    </location>
</feature>
<feature type="transmembrane region" description="Helical" evidence="10">
    <location>
        <begin position="466"/>
        <end position="486"/>
    </location>
</feature>
<dbReference type="PROSITE" id="PS00217">
    <property type="entry name" value="SUGAR_TRANSPORT_2"/>
    <property type="match status" value="1"/>
</dbReference>
<name>A0A2U3DTH2_PURLI</name>
<dbReference type="InterPro" id="IPR005829">
    <property type="entry name" value="Sugar_transporter_CS"/>
</dbReference>
<keyword evidence="7" id="KW-0325">Glycoprotein</keyword>
<evidence type="ECO:0000256" key="8">
    <source>
        <dbReference type="ARBA" id="ARBA00049119"/>
    </source>
</evidence>
<dbReference type="GO" id="GO:0015798">
    <property type="term" value="P:myo-inositol transport"/>
    <property type="evidence" value="ECO:0007669"/>
    <property type="project" value="UniProtKB-ARBA"/>
</dbReference>
<feature type="compositionally biased region" description="Acidic residues" evidence="9">
    <location>
        <begin position="1536"/>
        <end position="1545"/>
    </location>
</feature>
<comment type="caution">
    <text evidence="12">The sequence shown here is derived from an EMBL/GenBank/DDBJ whole genome shotgun (WGS) entry which is preliminary data.</text>
</comment>
<feature type="transmembrane region" description="Helical" evidence="10">
    <location>
        <begin position="1316"/>
        <end position="1340"/>
    </location>
</feature>
<comment type="similarity">
    <text evidence="2">Belongs to the major facilitator superfamily. Sugar transporter (TC 2.A.1.1) family.</text>
</comment>
<feature type="region of interest" description="Disordered" evidence="9">
    <location>
        <begin position="94"/>
        <end position="122"/>
    </location>
</feature>
<dbReference type="Proteomes" id="UP000245956">
    <property type="component" value="Unassembled WGS sequence"/>
</dbReference>
<feature type="transmembrane region" description="Helical" evidence="10">
    <location>
        <begin position="1214"/>
        <end position="1236"/>
    </location>
</feature>
<feature type="domain" description="Major facilitator superfamily (MFS) profile" evidence="11">
    <location>
        <begin position="1090"/>
        <end position="1519"/>
    </location>
</feature>
<dbReference type="Gene3D" id="1.20.1250.20">
    <property type="entry name" value="MFS general substrate transporter like domains"/>
    <property type="match status" value="2"/>
</dbReference>
<feature type="transmembrane region" description="Helical" evidence="10">
    <location>
        <begin position="577"/>
        <end position="595"/>
    </location>
</feature>
<dbReference type="PROSITE" id="PS50850">
    <property type="entry name" value="MFS"/>
    <property type="match status" value="2"/>
</dbReference>
<feature type="transmembrane region" description="Helical" evidence="10">
    <location>
        <begin position="1248"/>
        <end position="1265"/>
    </location>
</feature>
<feature type="compositionally biased region" description="Low complexity" evidence="9">
    <location>
        <begin position="53"/>
        <end position="63"/>
    </location>
</feature>
<proteinExistence type="inferred from homology"/>
<dbReference type="PROSITE" id="PS00216">
    <property type="entry name" value="SUGAR_TRANSPORT_1"/>
    <property type="match status" value="2"/>
</dbReference>
<feature type="region of interest" description="Disordered" evidence="9">
    <location>
        <begin position="1529"/>
        <end position="1577"/>
    </location>
</feature>
<feature type="transmembrane region" description="Helical" evidence="10">
    <location>
        <begin position="506"/>
        <end position="527"/>
    </location>
</feature>
<evidence type="ECO:0000256" key="2">
    <source>
        <dbReference type="ARBA" id="ARBA00010992"/>
    </source>
</evidence>
<dbReference type="Pfam" id="PF00083">
    <property type="entry name" value="Sugar_tr"/>
    <property type="match status" value="1"/>
</dbReference>
<dbReference type="FunFam" id="1.20.1250.20:FF:000011">
    <property type="entry name" value="MFS multidrug transporter, putative"/>
    <property type="match status" value="1"/>
</dbReference>
<feature type="region of interest" description="Disordered" evidence="9">
    <location>
        <begin position="1"/>
        <end position="67"/>
    </location>
</feature>
<dbReference type="GO" id="GO:0042908">
    <property type="term" value="P:xenobiotic transport"/>
    <property type="evidence" value="ECO:0007669"/>
    <property type="project" value="UniProtKB-ARBA"/>
</dbReference>
<feature type="transmembrane region" description="Helical" evidence="10">
    <location>
        <begin position="539"/>
        <end position="565"/>
    </location>
</feature>
<feature type="region of interest" description="Disordered" evidence="9">
    <location>
        <begin position="797"/>
        <end position="875"/>
    </location>
</feature>
<dbReference type="GO" id="GO:0015791">
    <property type="term" value="P:polyol transmembrane transport"/>
    <property type="evidence" value="ECO:0007669"/>
    <property type="project" value="UniProtKB-ARBA"/>
</dbReference>
<organism evidence="12 13">
    <name type="scientific">Purpureocillium lilacinum</name>
    <name type="common">Paecilomyces lilacinus</name>
    <dbReference type="NCBI Taxonomy" id="33203"/>
    <lineage>
        <taxon>Eukaryota</taxon>
        <taxon>Fungi</taxon>
        <taxon>Dikarya</taxon>
        <taxon>Ascomycota</taxon>
        <taxon>Pezizomycotina</taxon>
        <taxon>Sordariomycetes</taxon>
        <taxon>Hypocreomycetidae</taxon>
        <taxon>Hypocreales</taxon>
        <taxon>Ophiocordycipitaceae</taxon>
        <taxon>Purpureocillium</taxon>
    </lineage>
</organism>
<evidence type="ECO:0000313" key="12">
    <source>
        <dbReference type="EMBL" id="PWI65551.1"/>
    </source>
</evidence>
<protein>
    <recommendedName>
        <fullName evidence="11">Major facilitator superfamily (MFS) profile domain-containing protein</fullName>
    </recommendedName>
</protein>
<evidence type="ECO:0000313" key="13">
    <source>
        <dbReference type="Proteomes" id="UP000245956"/>
    </source>
</evidence>
<feature type="transmembrane region" description="Helical" evidence="10">
    <location>
        <begin position="1181"/>
        <end position="1202"/>
    </location>
</feature>
<feature type="transmembrane region" description="Helical" evidence="10">
    <location>
        <begin position="1428"/>
        <end position="1450"/>
    </location>
</feature>
<dbReference type="InterPro" id="IPR011701">
    <property type="entry name" value="MFS"/>
</dbReference>
<evidence type="ECO:0000256" key="9">
    <source>
        <dbReference type="SAM" id="MobiDB-lite"/>
    </source>
</evidence>
<dbReference type="GO" id="GO:0140115">
    <property type="term" value="P:export across plasma membrane"/>
    <property type="evidence" value="ECO:0007669"/>
    <property type="project" value="UniProtKB-ARBA"/>
</dbReference>
<dbReference type="InterPro" id="IPR036259">
    <property type="entry name" value="MFS_trans_sf"/>
</dbReference>
<dbReference type="PANTHER" id="PTHR23502:SF31">
    <property type="entry name" value="POLYAMINE TRANSPORTER 1"/>
    <property type="match status" value="1"/>
</dbReference>
<evidence type="ECO:0000256" key="6">
    <source>
        <dbReference type="ARBA" id="ARBA00023136"/>
    </source>
</evidence>
<evidence type="ECO:0000259" key="11">
    <source>
        <dbReference type="PROSITE" id="PS50850"/>
    </source>
</evidence>
<evidence type="ECO:0000256" key="3">
    <source>
        <dbReference type="ARBA" id="ARBA00022448"/>
    </source>
</evidence>
<feature type="transmembrane region" description="Helical" evidence="10">
    <location>
        <begin position="1457"/>
        <end position="1482"/>
    </location>
</feature>
<keyword evidence="6 10" id="KW-0472">Membrane</keyword>